<evidence type="ECO:0008006" key="4">
    <source>
        <dbReference type="Google" id="ProtNLM"/>
    </source>
</evidence>
<accession>A0A8B6CAM2</accession>
<dbReference type="OrthoDB" id="5984265at2759"/>
<proteinExistence type="predicted"/>
<organism evidence="2 3">
    <name type="scientific">Mytilus galloprovincialis</name>
    <name type="common">Mediterranean mussel</name>
    <dbReference type="NCBI Taxonomy" id="29158"/>
    <lineage>
        <taxon>Eukaryota</taxon>
        <taxon>Metazoa</taxon>
        <taxon>Spiralia</taxon>
        <taxon>Lophotrochozoa</taxon>
        <taxon>Mollusca</taxon>
        <taxon>Bivalvia</taxon>
        <taxon>Autobranchia</taxon>
        <taxon>Pteriomorphia</taxon>
        <taxon>Mytilida</taxon>
        <taxon>Mytiloidea</taxon>
        <taxon>Mytilidae</taxon>
        <taxon>Mytilinae</taxon>
        <taxon>Mytilus</taxon>
    </lineage>
</organism>
<evidence type="ECO:0000313" key="2">
    <source>
        <dbReference type="EMBL" id="VDI02753.1"/>
    </source>
</evidence>
<comment type="caution">
    <text evidence="2">The sequence shown here is derived from an EMBL/GenBank/DDBJ whole genome shotgun (WGS) entry which is preliminary data.</text>
</comment>
<keyword evidence="3" id="KW-1185">Reference proteome</keyword>
<reference evidence="2" key="1">
    <citation type="submission" date="2018-11" db="EMBL/GenBank/DDBJ databases">
        <authorList>
            <person name="Alioto T."/>
            <person name="Alioto T."/>
        </authorList>
    </citation>
    <scope>NUCLEOTIDE SEQUENCE</scope>
</reference>
<dbReference type="Gene3D" id="2.60.40.10">
    <property type="entry name" value="Immunoglobulins"/>
    <property type="match status" value="1"/>
</dbReference>
<evidence type="ECO:0000256" key="1">
    <source>
        <dbReference type="SAM" id="Phobius"/>
    </source>
</evidence>
<keyword evidence="1" id="KW-0472">Membrane</keyword>
<keyword evidence="1" id="KW-1133">Transmembrane helix</keyword>
<dbReference type="SUPFAM" id="SSF48726">
    <property type="entry name" value="Immunoglobulin"/>
    <property type="match status" value="1"/>
</dbReference>
<keyword evidence="1" id="KW-0812">Transmembrane</keyword>
<feature type="transmembrane region" description="Helical" evidence="1">
    <location>
        <begin position="63"/>
        <end position="87"/>
    </location>
</feature>
<dbReference type="InterPro" id="IPR013783">
    <property type="entry name" value="Ig-like_fold"/>
</dbReference>
<dbReference type="Proteomes" id="UP000596742">
    <property type="component" value="Unassembled WGS sequence"/>
</dbReference>
<evidence type="ECO:0000313" key="3">
    <source>
        <dbReference type="Proteomes" id="UP000596742"/>
    </source>
</evidence>
<protein>
    <recommendedName>
        <fullName evidence="4">Ig-like domain-containing protein</fullName>
    </recommendedName>
</protein>
<gene>
    <name evidence="2" type="ORF">MGAL_10B035875</name>
</gene>
<feature type="non-terminal residue" evidence="2">
    <location>
        <position position="157"/>
    </location>
</feature>
<sequence length="157" mass="18347">MVNLSHPEILTIKNVTKDNAGWYGCLISNPLGRYYQTAWLTVLDEQAEAVDIRSGGTNDKEQIVIYIIGGVASVVVLFLLLLIFICYRRYKRVQSSKYRNVKRNENYHPYKSYDGTQPFVLPTIRIEPGPRRRLSSDLTMMSEYDLPLDKHWEFRRE</sequence>
<dbReference type="EMBL" id="UYJE01001519">
    <property type="protein sequence ID" value="VDI02753.1"/>
    <property type="molecule type" value="Genomic_DNA"/>
</dbReference>
<name>A0A8B6CAM2_MYTGA</name>
<dbReference type="InterPro" id="IPR036179">
    <property type="entry name" value="Ig-like_dom_sf"/>
</dbReference>
<dbReference type="AlphaFoldDB" id="A0A8B6CAM2"/>